<dbReference type="Pfam" id="PF25876">
    <property type="entry name" value="HH_MFP_RND"/>
    <property type="match status" value="1"/>
</dbReference>
<evidence type="ECO:0000256" key="2">
    <source>
        <dbReference type="ARBA" id="ARBA00009477"/>
    </source>
</evidence>
<dbReference type="Gene3D" id="2.40.30.170">
    <property type="match status" value="1"/>
</dbReference>
<comment type="similarity">
    <text evidence="2">Belongs to the membrane fusion protein (MFP) (TC 8.A.1) family.</text>
</comment>
<evidence type="ECO:0000256" key="1">
    <source>
        <dbReference type="ARBA" id="ARBA00004196"/>
    </source>
</evidence>
<dbReference type="Proteomes" id="UP000567293">
    <property type="component" value="Unassembled WGS sequence"/>
</dbReference>
<evidence type="ECO:0000259" key="7">
    <source>
        <dbReference type="Pfam" id="PF25967"/>
    </source>
</evidence>
<evidence type="ECO:0000256" key="3">
    <source>
        <dbReference type="ARBA" id="ARBA00022448"/>
    </source>
</evidence>
<keyword evidence="4" id="KW-0175">Coiled coil</keyword>
<gene>
    <name evidence="8" type="ORF">HRJ53_29790</name>
</gene>
<dbReference type="PANTHER" id="PTHR30469">
    <property type="entry name" value="MULTIDRUG RESISTANCE PROTEIN MDTA"/>
    <property type="match status" value="1"/>
</dbReference>
<comment type="subcellular location">
    <subcellularLocation>
        <location evidence="1">Cell envelope</location>
    </subcellularLocation>
</comment>
<dbReference type="PRINTS" id="PR01490">
    <property type="entry name" value="RTXTOXIND"/>
</dbReference>
<evidence type="ECO:0000256" key="4">
    <source>
        <dbReference type="SAM" id="Coils"/>
    </source>
</evidence>
<dbReference type="Gene3D" id="2.40.420.20">
    <property type="match status" value="1"/>
</dbReference>
<dbReference type="InterPro" id="IPR058624">
    <property type="entry name" value="MdtA-like_HH"/>
</dbReference>
<keyword evidence="3" id="KW-0813">Transport</keyword>
<evidence type="ECO:0000313" key="9">
    <source>
        <dbReference type="Proteomes" id="UP000567293"/>
    </source>
</evidence>
<dbReference type="Pfam" id="PF25917">
    <property type="entry name" value="BSH_RND"/>
    <property type="match status" value="1"/>
</dbReference>
<dbReference type="InterPro" id="IPR058627">
    <property type="entry name" value="MdtA-like_C"/>
</dbReference>
<dbReference type="EMBL" id="JACDQQ010002876">
    <property type="protein sequence ID" value="MBA0089204.1"/>
    <property type="molecule type" value="Genomic_DNA"/>
</dbReference>
<feature type="domain" description="Multidrug resistance protein MdtA-like C-terminal permuted SH3" evidence="7">
    <location>
        <begin position="254"/>
        <end position="314"/>
    </location>
</feature>
<sequence>MPVQVRVATAAKIPETTEYLSILKSRHSAAINPQVEGQITKILVKSGDHVTTGTPLLQIDPLKQEATVSGQEASRMAQEANVRYARISLERSQKLHDAGVISKQELDNAQTAYDAAVAQLKALDEQVNQQRVELRYYSVSAPMDGIVGDVPVHVGDRVTVGTLLTTVDEPGALEAYIYVPAEKARNLKTRLPVRLFDSAGSTVSDTEVTFVSPQVDTDTQTVLAKAAVQNPRVKVRIAQQVRAQITWGVREGPVIPVLAVQRINGEFFAFVAVNEGKGPVARQRVVKLGDTVGNDFAVLDGLKPGDHIIVSGMQFLQDGMPVSEQIQNEGKSPTGK</sequence>
<dbReference type="Gene3D" id="2.40.50.100">
    <property type="match status" value="1"/>
</dbReference>
<dbReference type="PANTHER" id="PTHR30469:SF39">
    <property type="entry name" value="SLL0180 PROTEIN"/>
    <property type="match status" value="1"/>
</dbReference>
<feature type="domain" description="Multidrug resistance protein MdtA-like alpha-helical hairpin" evidence="5">
    <location>
        <begin position="72"/>
        <end position="136"/>
    </location>
</feature>
<dbReference type="Gene3D" id="1.10.287.470">
    <property type="entry name" value="Helix hairpin bin"/>
    <property type="match status" value="1"/>
</dbReference>
<reference evidence="8" key="1">
    <citation type="submission" date="2020-06" db="EMBL/GenBank/DDBJ databases">
        <title>Legume-microbial interactions unlock mineral nutrients during tropical forest succession.</title>
        <authorList>
            <person name="Epihov D.Z."/>
        </authorList>
    </citation>
    <scope>NUCLEOTIDE SEQUENCE [LARGE SCALE GENOMIC DNA]</scope>
    <source>
        <strain evidence="8">Pan2503</strain>
    </source>
</reference>
<feature type="coiled-coil region" evidence="4">
    <location>
        <begin position="106"/>
        <end position="133"/>
    </location>
</feature>
<evidence type="ECO:0000313" key="8">
    <source>
        <dbReference type="EMBL" id="MBA0089204.1"/>
    </source>
</evidence>
<dbReference type="InterPro" id="IPR006143">
    <property type="entry name" value="RND_pump_MFP"/>
</dbReference>
<protein>
    <submittedName>
        <fullName evidence="8">Efflux RND transporter periplasmic adaptor subunit</fullName>
    </submittedName>
</protein>
<dbReference type="AlphaFoldDB" id="A0A7V8T0H4"/>
<evidence type="ECO:0000259" key="5">
    <source>
        <dbReference type="Pfam" id="PF25876"/>
    </source>
</evidence>
<name>A0A7V8T0H4_9BACT</name>
<dbReference type="Pfam" id="PF25967">
    <property type="entry name" value="RND-MFP_C"/>
    <property type="match status" value="1"/>
</dbReference>
<comment type="caution">
    <text evidence="8">The sequence shown here is derived from an EMBL/GenBank/DDBJ whole genome shotgun (WGS) entry which is preliminary data.</text>
</comment>
<dbReference type="NCBIfam" id="TIGR01730">
    <property type="entry name" value="RND_mfp"/>
    <property type="match status" value="1"/>
</dbReference>
<accession>A0A7V8T0H4</accession>
<proteinExistence type="inferred from homology"/>
<dbReference type="GO" id="GO:0015562">
    <property type="term" value="F:efflux transmembrane transporter activity"/>
    <property type="evidence" value="ECO:0007669"/>
    <property type="project" value="TreeGrafter"/>
</dbReference>
<keyword evidence="9" id="KW-1185">Reference proteome</keyword>
<organism evidence="8 9">
    <name type="scientific">Candidatus Acidiferrum panamense</name>
    <dbReference type="NCBI Taxonomy" id="2741543"/>
    <lineage>
        <taxon>Bacteria</taxon>
        <taxon>Pseudomonadati</taxon>
        <taxon>Acidobacteriota</taxon>
        <taxon>Terriglobia</taxon>
        <taxon>Candidatus Acidiferrales</taxon>
        <taxon>Candidatus Acidiferrum</taxon>
    </lineage>
</organism>
<evidence type="ECO:0000259" key="6">
    <source>
        <dbReference type="Pfam" id="PF25917"/>
    </source>
</evidence>
<dbReference type="SUPFAM" id="SSF111369">
    <property type="entry name" value="HlyD-like secretion proteins"/>
    <property type="match status" value="1"/>
</dbReference>
<dbReference type="InterPro" id="IPR058625">
    <property type="entry name" value="MdtA-like_BSH"/>
</dbReference>
<feature type="domain" description="Multidrug resistance protein MdtA-like barrel-sandwich hybrid" evidence="6">
    <location>
        <begin position="29"/>
        <end position="162"/>
    </location>
</feature>
<dbReference type="GO" id="GO:1990281">
    <property type="term" value="C:efflux pump complex"/>
    <property type="evidence" value="ECO:0007669"/>
    <property type="project" value="TreeGrafter"/>
</dbReference>